<dbReference type="Pfam" id="PF13738">
    <property type="entry name" value="Pyr_redox_3"/>
    <property type="match status" value="1"/>
</dbReference>
<proteinExistence type="predicted"/>
<keyword evidence="1" id="KW-0560">Oxidoreductase</keyword>
<evidence type="ECO:0000256" key="1">
    <source>
        <dbReference type="ARBA" id="ARBA00023002"/>
    </source>
</evidence>
<evidence type="ECO:0000313" key="3">
    <source>
        <dbReference type="EMBL" id="QBD74787.1"/>
    </source>
</evidence>
<dbReference type="InterPro" id="IPR036188">
    <property type="entry name" value="FAD/NAD-bd_sf"/>
</dbReference>
<dbReference type="Gene3D" id="3.50.50.60">
    <property type="entry name" value="FAD/NAD(P)-binding domain"/>
    <property type="match status" value="1"/>
</dbReference>
<evidence type="ECO:0000256" key="2">
    <source>
        <dbReference type="SAM" id="MobiDB-lite"/>
    </source>
</evidence>
<feature type="compositionally biased region" description="Polar residues" evidence="2">
    <location>
        <begin position="1"/>
        <end position="16"/>
    </location>
</feature>
<dbReference type="SUPFAM" id="SSF51905">
    <property type="entry name" value="FAD/NAD(P)-binding domain"/>
    <property type="match status" value="2"/>
</dbReference>
<dbReference type="PRINTS" id="PR00368">
    <property type="entry name" value="FADPNR"/>
</dbReference>
<dbReference type="AlphaFoldDB" id="A0A4P6JIA0"/>
<feature type="region of interest" description="Disordered" evidence="2">
    <location>
        <begin position="1"/>
        <end position="21"/>
    </location>
</feature>
<evidence type="ECO:0000313" key="4">
    <source>
        <dbReference type="Proteomes" id="UP000290365"/>
    </source>
</evidence>
<dbReference type="GO" id="GO:0050660">
    <property type="term" value="F:flavin adenine dinucleotide binding"/>
    <property type="evidence" value="ECO:0007669"/>
    <property type="project" value="TreeGrafter"/>
</dbReference>
<name>A0A4P6JIA0_KTERU</name>
<dbReference type="PANTHER" id="PTHR43539">
    <property type="entry name" value="FLAVIN-BINDING MONOOXYGENASE-LIKE PROTEIN (AFU_ORTHOLOGUE AFUA_4G09220)"/>
    <property type="match status" value="1"/>
</dbReference>
<sequence length="397" mass="43793">MPIQPRSSQTPSSREQLPSPDSEYSFETIVIGGGQAGLAMGYYLQELGQRFVILDAGSQVGDAWRQRWDSLHLFTCAALDALPGMPFPAAPASYPSKDDMANYLQAYAAHFELPLWLNTRVDSLTREGNHYLVKALDQRFEAKRVVVAMGASQQPAVPSFAAQLEQNITQLHTSEYRNPSQLSPGDTLVVGAGNSGAEIALELAKSWPHKHLWLAGRDTGHIPVKFDGWLPWWIYTHVFTVYGPFGRFFKGGKQETKPKTGEQVAEMSRSHKGTPLVRVKPRDLAAAGVERVPRVKGTEHGKPVLEDGRLLEVRNVIWSTGYTANFGWIHLPIFGENGFPLHYRGVVESEPGLYFLGLPFTSSLISGLVGGAGRDAHYLATQIGAYKTPIRQIRGSR</sequence>
<reference evidence="3 4" key="1">
    <citation type="submission" date="2019-01" db="EMBL/GenBank/DDBJ databases">
        <title>Ktedonosporobacter rubrisoli SCAWS-G2.</title>
        <authorList>
            <person name="Huang Y."/>
            <person name="Yan B."/>
        </authorList>
    </citation>
    <scope>NUCLEOTIDE SEQUENCE [LARGE SCALE GENOMIC DNA]</scope>
    <source>
        <strain evidence="3 4">SCAWS-G2</strain>
    </source>
</reference>
<dbReference type="EMBL" id="CP035758">
    <property type="protein sequence ID" value="QBD74787.1"/>
    <property type="molecule type" value="Genomic_DNA"/>
</dbReference>
<dbReference type="KEGG" id="kbs:EPA93_01765"/>
<dbReference type="RefSeq" id="WP_129885386.1">
    <property type="nucleotide sequence ID" value="NZ_CP035758.1"/>
</dbReference>
<dbReference type="PANTHER" id="PTHR43539:SF78">
    <property type="entry name" value="FLAVIN-CONTAINING MONOOXYGENASE"/>
    <property type="match status" value="1"/>
</dbReference>
<organism evidence="3 4">
    <name type="scientific">Ktedonosporobacter rubrisoli</name>
    <dbReference type="NCBI Taxonomy" id="2509675"/>
    <lineage>
        <taxon>Bacteria</taxon>
        <taxon>Bacillati</taxon>
        <taxon>Chloroflexota</taxon>
        <taxon>Ktedonobacteria</taxon>
        <taxon>Ktedonobacterales</taxon>
        <taxon>Ktedonosporobacteraceae</taxon>
        <taxon>Ktedonosporobacter</taxon>
    </lineage>
</organism>
<dbReference type="Proteomes" id="UP000290365">
    <property type="component" value="Chromosome"/>
</dbReference>
<dbReference type="InterPro" id="IPR050982">
    <property type="entry name" value="Auxin_biosynth/cation_transpt"/>
</dbReference>
<protein>
    <submittedName>
        <fullName evidence="3">Portal protein</fullName>
    </submittedName>
</protein>
<gene>
    <name evidence="3" type="ORF">EPA93_01765</name>
</gene>
<dbReference type="PRINTS" id="PR00469">
    <property type="entry name" value="PNDRDTASEII"/>
</dbReference>
<dbReference type="OrthoDB" id="9778740at2"/>
<keyword evidence="4" id="KW-1185">Reference proteome</keyword>
<accession>A0A4P6JIA0</accession>
<dbReference type="GO" id="GO:0004497">
    <property type="term" value="F:monooxygenase activity"/>
    <property type="evidence" value="ECO:0007669"/>
    <property type="project" value="TreeGrafter"/>
</dbReference>